<evidence type="ECO:0000313" key="4">
    <source>
        <dbReference type="EMBL" id="SDH64290.1"/>
    </source>
</evidence>
<evidence type="ECO:0000313" key="5">
    <source>
        <dbReference type="Proteomes" id="UP000199009"/>
    </source>
</evidence>
<gene>
    <name evidence="4" type="ORF">SAMN04489810_3518</name>
</gene>
<reference evidence="4 5" key="1">
    <citation type="submission" date="2016-10" db="EMBL/GenBank/DDBJ databases">
        <authorList>
            <person name="de Groot N.N."/>
        </authorList>
    </citation>
    <scope>NUCLEOTIDE SEQUENCE [LARGE SCALE GENOMIC DNA]</scope>
    <source>
        <strain evidence="4 5">DSM 23142</strain>
    </source>
</reference>
<feature type="domain" description="Carrier" evidence="3">
    <location>
        <begin position="16"/>
        <end position="90"/>
    </location>
</feature>
<evidence type="ECO:0000259" key="3">
    <source>
        <dbReference type="PROSITE" id="PS50075"/>
    </source>
</evidence>
<dbReference type="InterPro" id="IPR009081">
    <property type="entry name" value="PP-bd_ACP"/>
</dbReference>
<dbReference type="RefSeq" id="WP_091492956.1">
    <property type="nucleotide sequence ID" value="NZ_LT629692.1"/>
</dbReference>
<dbReference type="OrthoDB" id="9023404at2"/>
<keyword evidence="2" id="KW-0597">Phosphoprotein</keyword>
<dbReference type="InterPro" id="IPR036736">
    <property type="entry name" value="ACP-like_sf"/>
</dbReference>
<dbReference type="SUPFAM" id="SSF47336">
    <property type="entry name" value="ACP-like"/>
    <property type="match status" value="1"/>
</dbReference>
<dbReference type="SMART" id="SM01294">
    <property type="entry name" value="PKS_PP_betabranch"/>
    <property type="match status" value="1"/>
</dbReference>
<dbReference type="PROSITE" id="PS50075">
    <property type="entry name" value="CARRIER"/>
    <property type="match status" value="1"/>
</dbReference>
<dbReference type="STRING" id="370764.SAMN04489810_3518"/>
<name>A0A1G8E3I0_9MICO</name>
<dbReference type="EMBL" id="LT629692">
    <property type="protein sequence ID" value="SDH64290.1"/>
    <property type="molecule type" value="Genomic_DNA"/>
</dbReference>
<protein>
    <submittedName>
        <fullName evidence="4">Acyl carrier protein</fullName>
    </submittedName>
</protein>
<dbReference type="GO" id="GO:0031177">
    <property type="term" value="F:phosphopantetheine binding"/>
    <property type="evidence" value="ECO:0007669"/>
    <property type="project" value="InterPro"/>
</dbReference>
<accession>A0A1G8E3I0</accession>
<proteinExistence type="predicted"/>
<organism evidence="4 5">
    <name type="scientific">Microbacterium pygmaeum</name>
    <dbReference type="NCBI Taxonomy" id="370764"/>
    <lineage>
        <taxon>Bacteria</taxon>
        <taxon>Bacillati</taxon>
        <taxon>Actinomycetota</taxon>
        <taxon>Actinomycetes</taxon>
        <taxon>Micrococcales</taxon>
        <taxon>Microbacteriaceae</taxon>
        <taxon>Microbacterium</taxon>
    </lineage>
</organism>
<dbReference type="Pfam" id="PF00550">
    <property type="entry name" value="PP-binding"/>
    <property type="match status" value="1"/>
</dbReference>
<dbReference type="Proteomes" id="UP000199009">
    <property type="component" value="Chromosome I"/>
</dbReference>
<keyword evidence="1" id="KW-0596">Phosphopantetheine</keyword>
<keyword evidence="5" id="KW-1185">Reference proteome</keyword>
<evidence type="ECO:0000256" key="1">
    <source>
        <dbReference type="ARBA" id="ARBA00022450"/>
    </source>
</evidence>
<evidence type="ECO:0000256" key="2">
    <source>
        <dbReference type="ARBA" id="ARBA00022553"/>
    </source>
</evidence>
<dbReference type="SMART" id="SM00823">
    <property type="entry name" value="PKS_PP"/>
    <property type="match status" value="1"/>
</dbReference>
<sequence length="93" mass="9994">MSESITSESAAAVSESPVALWLIDRIRFYDQVDAETITLDAPLTDLGLDSIYVLTLCGDIEDTYGLAIDPTFFADYATLGELADGLSARIDGK</sequence>
<dbReference type="Gene3D" id="1.10.1200.10">
    <property type="entry name" value="ACP-like"/>
    <property type="match status" value="1"/>
</dbReference>
<dbReference type="InterPro" id="IPR020806">
    <property type="entry name" value="PKS_PP-bd"/>
</dbReference>
<dbReference type="AlphaFoldDB" id="A0A1G8E3I0"/>